<comment type="similarity">
    <text evidence="1">Belongs to the universal stress protein A family.</text>
</comment>
<organism evidence="3 4">
    <name type="scientific">Bordetella genomosp. 8</name>
    <dbReference type="NCBI Taxonomy" id="1416806"/>
    <lineage>
        <taxon>Bacteria</taxon>
        <taxon>Pseudomonadati</taxon>
        <taxon>Pseudomonadota</taxon>
        <taxon>Betaproteobacteria</taxon>
        <taxon>Burkholderiales</taxon>
        <taxon>Alcaligenaceae</taxon>
        <taxon>Bordetella</taxon>
    </lineage>
</organism>
<dbReference type="SUPFAM" id="SSF52402">
    <property type="entry name" value="Adenine nucleotide alpha hydrolases-like"/>
    <property type="match status" value="1"/>
</dbReference>
<dbReference type="InterPro" id="IPR014729">
    <property type="entry name" value="Rossmann-like_a/b/a_fold"/>
</dbReference>
<dbReference type="STRING" id="1416806.CAL12_14380"/>
<dbReference type="PRINTS" id="PR01438">
    <property type="entry name" value="UNVRSLSTRESS"/>
</dbReference>
<evidence type="ECO:0000259" key="2">
    <source>
        <dbReference type="Pfam" id="PF00582"/>
    </source>
</evidence>
<dbReference type="InterPro" id="IPR006016">
    <property type="entry name" value="UspA"/>
</dbReference>
<dbReference type="Pfam" id="PF00582">
    <property type="entry name" value="Usp"/>
    <property type="match status" value="1"/>
</dbReference>
<gene>
    <name evidence="3" type="ORF">CAL12_14380</name>
</gene>
<accession>A0A1W6YLM5</accession>
<keyword evidence="4" id="KW-1185">Reference proteome</keyword>
<evidence type="ECO:0000256" key="1">
    <source>
        <dbReference type="ARBA" id="ARBA00008791"/>
    </source>
</evidence>
<dbReference type="PANTHER" id="PTHR46268:SF15">
    <property type="entry name" value="UNIVERSAL STRESS PROTEIN HP_0031"/>
    <property type="match status" value="1"/>
</dbReference>
<dbReference type="PANTHER" id="PTHR46268">
    <property type="entry name" value="STRESS RESPONSE PROTEIN NHAX"/>
    <property type="match status" value="1"/>
</dbReference>
<dbReference type="InterPro" id="IPR006015">
    <property type="entry name" value="Universal_stress_UspA"/>
</dbReference>
<reference evidence="3 4" key="1">
    <citation type="submission" date="2017-05" db="EMBL/GenBank/DDBJ databases">
        <title>Complete and WGS of Bordetella genogroups.</title>
        <authorList>
            <person name="Spilker T."/>
            <person name="LiPuma J."/>
        </authorList>
    </citation>
    <scope>NUCLEOTIDE SEQUENCE [LARGE SCALE GENOMIC DNA]</scope>
    <source>
        <strain evidence="3 4">AU19157</strain>
    </source>
</reference>
<dbReference type="EMBL" id="CP021108">
    <property type="protein sequence ID" value="ARP81884.1"/>
    <property type="molecule type" value="Genomic_DNA"/>
</dbReference>
<evidence type="ECO:0000313" key="3">
    <source>
        <dbReference type="EMBL" id="ARP81884.1"/>
    </source>
</evidence>
<dbReference type="Proteomes" id="UP000194151">
    <property type="component" value="Chromosome"/>
</dbReference>
<dbReference type="AlphaFoldDB" id="A0A1W6YLM5"/>
<name>A0A1W6YLM5_9BORD</name>
<evidence type="ECO:0000313" key="4">
    <source>
        <dbReference type="Proteomes" id="UP000194151"/>
    </source>
</evidence>
<feature type="domain" description="UspA" evidence="2">
    <location>
        <begin position="62"/>
        <end position="207"/>
    </location>
</feature>
<dbReference type="CDD" id="cd00293">
    <property type="entry name" value="USP-like"/>
    <property type="match status" value="1"/>
</dbReference>
<proteinExistence type="inferred from homology"/>
<dbReference type="Gene3D" id="3.40.50.620">
    <property type="entry name" value="HUPs"/>
    <property type="match status" value="1"/>
</dbReference>
<dbReference type="KEGG" id="bgv:CAL12_14380"/>
<sequence>MACAPNRRARRSACSGRWAAAGTPRRPGRRTRWPATIGLVDAYQWGRRRVPIKWVFPKEDIMYRHILVAVDGSVTSERALDHAISLARAEDARILAVYIVEYPSSMYSSAFIDVEPFHDAMVEEAQSVLDVAQNKFRDAGVKGAVKMVDAGVLSGTIAEQLADTAVEAGADLVVMGTHGRRGFQRLMLGSVAESFVRLSACPVMLVPHKEAKPAAA</sequence>
<protein>
    <recommendedName>
        <fullName evidence="2">UspA domain-containing protein</fullName>
    </recommendedName>
</protein>